<protein>
    <submittedName>
        <fullName evidence="1">Homeobox protein Hox-C10</fullName>
    </submittedName>
</protein>
<keyword evidence="2" id="KW-1185">Reference proteome</keyword>
<dbReference type="Proteomes" id="UP000297703">
    <property type="component" value="Unassembled WGS sequence"/>
</dbReference>
<proteinExistence type="predicted"/>
<keyword evidence="1" id="KW-0238">DNA-binding</keyword>
<organism evidence="1 2">
    <name type="scientific">Platysternon megacephalum</name>
    <name type="common">big-headed turtle</name>
    <dbReference type="NCBI Taxonomy" id="55544"/>
    <lineage>
        <taxon>Eukaryota</taxon>
        <taxon>Metazoa</taxon>
        <taxon>Chordata</taxon>
        <taxon>Craniata</taxon>
        <taxon>Vertebrata</taxon>
        <taxon>Euteleostomi</taxon>
        <taxon>Archelosauria</taxon>
        <taxon>Testudinata</taxon>
        <taxon>Testudines</taxon>
        <taxon>Cryptodira</taxon>
        <taxon>Durocryptodira</taxon>
        <taxon>Testudinoidea</taxon>
        <taxon>Platysternidae</taxon>
        <taxon>Platysternon</taxon>
    </lineage>
</organism>
<dbReference type="AlphaFoldDB" id="A0A4D9DTK5"/>
<reference evidence="1 2" key="2">
    <citation type="submission" date="2019-04" db="EMBL/GenBank/DDBJ databases">
        <title>The genome sequence of big-headed turtle.</title>
        <authorList>
            <person name="Gong S."/>
        </authorList>
    </citation>
    <scope>NUCLEOTIDE SEQUENCE [LARGE SCALE GENOMIC DNA]</scope>
    <source>
        <strain evidence="1">DO16091913</strain>
        <tissue evidence="1">Muscle</tissue>
    </source>
</reference>
<dbReference type="GO" id="GO:0003677">
    <property type="term" value="F:DNA binding"/>
    <property type="evidence" value="ECO:0007669"/>
    <property type="project" value="UniProtKB-KW"/>
</dbReference>
<evidence type="ECO:0000313" key="2">
    <source>
        <dbReference type="Proteomes" id="UP000297703"/>
    </source>
</evidence>
<accession>A0A4D9DTK5</accession>
<sequence>MGFCFGWGGGWKEIRRVLSSHCPFPQKILSMESEDVTFWTQNTDFYSASWRLISMSPASSRGSYTHIQSGTFQKCAWERIQHPPTSSLGRFSLELENRVTWGRLGSEGSRLKLKRLGGLEAKVLYWHTGHCEPISHAISPMALLDMGKLHTSS</sequence>
<evidence type="ECO:0000313" key="1">
    <source>
        <dbReference type="EMBL" id="TFK00479.1"/>
    </source>
</evidence>
<gene>
    <name evidence="1" type="ORF">DR999_PMT17402</name>
</gene>
<comment type="caution">
    <text evidence="1">The sequence shown here is derived from an EMBL/GenBank/DDBJ whole genome shotgun (WGS) entry which is preliminary data.</text>
</comment>
<reference evidence="1 2" key="1">
    <citation type="submission" date="2019-04" db="EMBL/GenBank/DDBJ databases">
        <title>Draft genome of the big-headed turtle Platysternon megacephalum.</title>
        <authorList>
            <person name="Gong S."/>
        </authorList>
    </citation>
    <scope>NUCLEOTIDE SEQUENCE [LARGE SCALE GENOMIC DNA]</scope>
    <source>
        <strain evidence="1">DO16091913</strain>
        <tissue evidence="1">Muscle</tissue>
    </source>
</reference>
<dbReference type="EMBL" id="QXTE01000269">
    <property type="protein sequence ID" value="TFK00479.1"/>
    <property type="molecule type" value="Genomic_DNA"/>
</dbReference>
<keyword evidence="1" id="KW-0371">Homeobox</keyword>
<name>A0A4D9DTK5_9SAUR</name>